<evidence type="ECO:0000256" key="13">
    <source>
        <dbReference type="ARBA" id="ARBA00048070"/>
    </source>
</evidence>
<dbReference type="InterPro" id="IPR035966">
    <property type="entry name" value="PKF_sf"/>
</dbReference>
<dbReference type="EC" id="2.7.1.11" evidence="14"/>
<dbReference type="InterPro" id="IPR012003">
    <property type="entry name" value="ATP_PFK_prok-type"/>
</dbReference>
<feature type="binding site" description="in other chain" evidence="14">
    <location>
        <begin position="173"/>
        <end position="175"/>
    </location>
    <ligand>
        <name>substrate</name>
        <note>ligand shared between dimeric partners</note>
    </ligand>
</feature>
<dbReference type="GO" id="GO:0070095">
    <property type="term" value="F:fructose-6-phosphate binding"/>
    <property type="evidence" value="ECO:0007669"/>
    <property type="project" value="TreeGrafter"/>
</dbReference>
<feature type="binding site" evidence="14">
    <location>
        <position position="166"/>
    </location>
    <ligand>
        <name>substrate</name>
        <note>ligand shared between dimeric partners</note>
    </ligand>
</feature>
<dbReference type="FunFam" id="3.40.50.450:FF:000001">
    <property type="entry name" value="ATP-dependent 6-phosphofructokinase"/>
    <property type="match status" value="1"/>
</dbReference>
<evidence type="ECO:0000256" key="6">
    <source>
        <dbReference type="ARBA" id="ARBA00022679"/>
    </source>
</evidence>
<name>A0A1Y6B6J7_9BACT</name>
<dbReference type="PROSITE" id="PS00433">
    <property type="entry name" value="PHOSPHOFRUCTOKINASE"/>
    <property type="match status" value="1"/>
</dbReference>
<dbReference type="GO" id="GO:0005524">
    <property type="term" value="F:ATP binding"/>
    <property type="evidence" value="ECO:0007669"/>
    <property type="project" value="UniProtKB-UniRule"/>
</dbReference>
<feature type="binding site" description="in other chain" evidence="14">
    <location>
        <begin position="189"/>
        <end position="191"/>
    </location>
    <ligand>
        <name>ADP</name>
        <dbReference type="ChEBI" id="CHEBI:456216"/>
        <note>allosteric activator; ligand shared between dimeric partners</note>
    </ligand>
</feature>
<sequence length="325" mass="34978">MGRNNAIAVLCSGGDGPGMNSAIRSVVRTGISEGYDVYGVYKGFAGLLTDDFEKMDLSSVGNIIQRGGTVLYTSRCAEFHDPEARKVAAENLKKRGIGSLIVIGGNGSFQGANCLFKEHDIKIICIPGTIDNDISGTEYTIGFDTALHTAVEAIDKIRDTATSHDRTFLVEVMGRSSGMIAITVAISTGAECVIFPEQVESLDDVAANIKRGIERGKKSSIIIVAEGDHEGLGYSYQKDLKSKYGLATKLCILGHIQRGGNPSPRDRFSAARMGYMAVESIKRGDSGKVTVVRDGKFCLAPLEECLEKKNDFDPELLEILRTLAL</sequence>
<dbReference type="PRINTS" id="PR00476">
    <property type="entry name" value="PHFRCTKINASE"/>
</dbReference>
<evidence type="ECO:0000256" key="10">
    <source>
        <dbReference type="ARBA" id="ARBA00022840"/>
    </source>
</evidence>
<dbReference type="NCBIfam" id="NF002872">
    <property type="entry name" value="PRK03202.1"/>
    <property type="match status" value="1"/>
</dbReference>
<dbReference type="UniPathway" id="UPA00109">
    <property type="reaction ID" value="UER00182"/>
</dbReference>
<evidence type="ECO:0000313" key="16">
    <source>
        <dbReference type="EMBL" id="SME93432.1"/>
    </source>
</evidence>
<keyword evidence="11 14" id="KW-0460">Magnesium</keyword>
<feature type="binding site" description="in other chain" evidence="14">
    <location>
        <begin position="217"/>
        <end position="219"/>
    </location>
    <ligand>
        <name>ADP</name>
        <dbReference type="ChEBI" id="CHEBI:456216"/>
        <note>allosteric activator; ligand shared between dimeric partners</note>
    </ligand>
</feature>
<comment type="subcellular location">
    <subcellularLocation>
        <location evidence="2 14">Cytoplasm</location>
    </subcellularLocation>
</comment>
<dbReference type="GO" id="GO:0042802">
    <property type="term" value="F:identical protein binding"/>
    <property type="evidence" value="ECO:0007669"/>
    <property type="project" value="TreeGrafter"/>
</dbReference>
<evidence type="ECO:0000256" key="9">
    <source>
        <dbReference type="ARBA" id="ARBA00022777"/>
    </source>
</evidence>
<evidence type="ECO:0000256" key="1">
    <source>
        <dbReference type="ARBA" id="ARBA00001946"/>
    </source>
</evidence>
<dbReference type="GO" id="GO:0005945">
    <property type="term" value="C:6-phosphofructokinase complex"/>
    <property type="evidence" value="ECO:0007669"/>
    <property type="project" value="TreeGrafter"/>
</dbReference>
<keyword evidence="12 14" id="KW-0324">Glycolysis</keyword>
<comment type="caution">
    <text evidence="14">Lacks conserved residue(s) required for the propagation of feature annotation.</text>
</comment>
<keyword evidence="10 14" id="KW-0067">ATP-binding</keyword>
<keyword evidence="7 14" id="KW-0479">Metal-binding</keyword>
<dbReference type="GO" id="GO:0048029">
    <property type="term" value="F:monosaccharide binding"/>
    <property type="evidence" value="ECO:0007669"/>
    <property type="project" value="TreeGrafter"/>
</dbReference>
<dbReference type="EMBL" id="FWZT01000002">
    <property type="protein sequence ID" value="SME93432.1"/>
    <property type="molecule type" value="Genomic_DNA"/>
</dbReference>
<dbReference type="InterPro" id="IPR015912">
    <property type="entry name" value="Phosphofructokinase_CS"/>
</dbReference>
<dbReference type="NCBIfam" id="TIGR02482">
    <property type="entry name" value="PFKA_ATP"/>
    <property type="match status" value="1"/>
</dbReference>
<comment type="subunit">
    <text evidence="14">Homotetramer.</text>
</comment>
<feature type="binding site" evidence="14">
    <location>
        <begin position="24"/>
        <end position="28"/>
    </location>
    <ligand>
        <name>ADP</name>
        <dbReference type="ChEBI" id="CHEBI:456216"/>
        <note>allosteric activator; ligand shared between dimeric partners</note>
    </ligand>
</feature>
<comment type="activity regulation">
    <text evidence="14">Allosterically activated by ADP and other diphosphonucleosides, and allosterically inhibited by phosphoenolpyruvate.</text>
</comment>
<accession>A0A1Y6B6J7</accession>
<keyword evidence="5 14" id="KW-0021">Allosteric enzyme</keyword>
<evidence type="ECO:0000256" key="8">
    <source>
        <dbReference type="ARBA" id="ARBA00022741"/>
    </source>
</evidence>
<feature type="active site" description="Proton acceptor" evidence="14">
    <location>
        <position position="131"/>
    </location>
</feature>
<dbReference type="GO" id="GO:0046872">
    <property type="term" value="F:metal ion binding"/>
    <property type="evidence" value="ECO:0007669"/>
    <property type="project" value="UniProtKB-KW"/>
</dbReference>
<comment type="similarity">
    <text evidence="14">Belongs to the phosphofructokinase type A (PFKA) family. ATP-dependent PFK group I subfamily. Prokaryotic clade 'B1' sub-subfamily.</text>
</comment>
<dbReference type="PANTHER" id="PTHR13697">
    <property type="entry name" value="PHOSPHOFRUCTOKINASE"/>
    <property type="match status" value="1"/>
</dbReference>
<dbReference type="InterPro" id="IPR000023">
    <property type="entry name" value="Phosphofructokinase_dom"/>
</dbReference>
<feature type="domain" description="Phosphofructokinase" evidence="15">
    <location>
        <begin position="7"/>
        <end position="280"/>
    </location>
</feature>
<feature type="binding site" evidence="14">
    <location>
        <position position="249"/>
    </location>
    <ligand>
        <name>substrate</name>
        <note>ligand shared between dimeric partners</note>
    </ligand>
</feature>
<protein>
    <recommendedName>
        <fullName evidence="14">ATP-dependent 6-phosphofructokinase</fullName>
        <shortName evidence="14">ATP-PFK</shortName>
        <shortName evidence="14">Phosphofructokinase</shortName>
        <ecNumber evidence="14">2.7.1.11</ecNumber>
    </recommendedName>
    <alternativeName>
        <fullName evidence="14">Phosphohexokinase</fullName>
    </alternativeName>
</protein>
<feature type="binding site" evidence="14">
    <location>
        <position position="14"/>
    </location>
    <ligand>
        <name>ATP</name>
        <dbReference type="ChEBI" id="CHEBI:30616"/>
    </ligand>
</feature>
<evidence type="ECO:0000256" key="7">
    <source>
        <dbReference type="ARBA" id="ARBA00022723"/>
    </source>
</evidence>
<feature type="binding site" description="in other chain" evidence="14">
    <location>
        <position position="226"/>
    </location>
    <ligand>
        <name>substrate</name>
        <note>ligand shared between dimeric partners</note>
    </ligand>
</feature>
<evidence type="ECO:0000256" key="5">
    <source>
        <dbReference type="ARBA" id="ARBA00022533"/>
    </source>
</evidence>
<feature type="binding site" description="in other chain" evidence="14">
    <location>
        <position position="158"/>
    </location>
    <ligand>
        <name>ADP</name>
        <dbReference type="ChEBI" id="CHEBI:456216"/>
        <note>allosteric activator; ligand shared between dimeric partners</note>
    </ligand>
</feature>
<feature type="binding site" evidence="14">
    <location>
        <begin position="105"/>
        <end position="108"/>
    </location>
    <ligand>
        <name>ATP</name>
        <dbReference type="ChEBI" id="CHEBI:30616"/>
    </ligand>
</feature>
<evidence type="ECO:0000256" key="3">
    <source>
        <dbReference type="ARBA" id="ARBA00004679"/>
    </source>
</evidence>
<evidence type="ECO:0000256" key="4">
    <source>
        <dbReference type="ARBA" id="ARBA00022490"/>
    </source>
</evidence>
<keyword evidence="8 14" id="KW-0547">Nucleotide-binding</keyword>
<keyword evidence="9 14" id="KW-0418">Kinase</keyword>
<evidence type="ECO:0000256" key="14">
    <source>
        <dbReference type="HAMAP-Rule" id="MF_00339"/>
    </source>
</evidence>
<dbReference type="Pfam" id="PF00365">
    <property type="entry name" value="PFK"/>
    <property type="match status" value="1"/>
</dbReference>
<evidence type="ECO:0000256" key="12">
    <source>
        <dbReference type="ARBA" id="ARBA00023152"/>
    </source>
</evidence>
<feature type="binding site" evidence="14">
    <location>
        <position position="106"/>
    </location>
    <ligand>
        <name>Mg(2+)</name>
        <dbReference type="ChEBI" id="CHEBI:18420"/>
        <note>catalytic</note>
    </ligand>
</feature>
<evidence type="ECO:0000256" key="2">
    <source>
        <dbReference type="ARBA" id="ARBA00004496"/>
    </source>
</evidence>
<evidence type="ECO:0000313" key="17">
    <source>
        <dbReference type="Proteomes" id="UP000192907"/>
    </source>
</evidence>
<dbReference type="Gene3D" id="3.40.50.450">
    <property type="match status" value="1"/>
</dbReference>
<dbReference type="GO" id="GO:0003872">
    <property type="term" value="F:6-phosphofructokinase activity"/>
    <property type="evidence" value="ECO:0007669"/>
    <property type="project" value="UniProtKB-UniRule"/>
</dbReference>
<dbReference type="FunFam" id="3.40.50.460:FF:000002">
    <property type="entry name" value="ATP-dependent 6-phosphofructokinase"/>
    <property type="match status" value="1"/>
</dbReference>
<keyword evidence="6 14" id="KW-0808">Transferase</keyword>
<evidence type="ECO:0000259" key="15">
    <source>
        <dbReference type="Pfam" id="PF00365"/>
    </source>
</evidence>
<dbReference type="GO" id="GO:0061621">
    <property type="term" value="P:canonical glycolysis"/>
    <property type="evidence" value="ECO:0007669"/>
    <property type="project" value="TreeGrafter"/>
</dbReference>
<dbReference type="GO" id="GO:0006002">
    <property type="term" value="P:fructose 6-phosphate metabolic process"/>
    <property type="evidence" value="ECO:0007669"/>
    <property type="project" value="UniProtKB-UniRule"/>
</dbReference>
<dbReference type="Gene3D" id="3.40.50.460">
    <property type="entry name" value="Phosphofructokinase domain"/>
    <property type="match status" value="1"/>
</dbReference>
<dbReference type="PANTHER" id="PTHR13697:SF4">
    <property type="entry name" value="ATP-DEPENDENT 6-PHOSPHOFRUCTOKINASE"/>
    <property type="match status" value="1"/>
</dbReference>
<dbReference type="PIRSF" id="PIRSF000532">
    <property type="entry name" value="ATP_PFK_prok"/>
    <property type="match status" value="1"/>
</dbReference>
<dbReference type="InterPro" id="IPR012828">
    <property type="entry name" value="PFKA_ATP_prok"/>
</dbReference>
<feature type="binding site" description="in other chain" evidence="14">
    <location>
        <position position="215"/>
    </location>
    <ligand>
        <name>ADP</name>
        <dbReference type="ChEBI" id="CHEBI:456216"/>
        <note>allosteric activator; ligand shared between dimeric partners</note>
    </ligand>
</feature>
<gene>
    <name evidence="14" type="primary">pfkA</name>
    <name evidence="16" type="ORF">SAMN06296036_10232</name>
</gene>
<dbReference type="STRING" id="1513793.SAMN06296036_10232"/>
<dbReference type="HAMAP" id="MF_00339">
    <property type="entry name" value="Phosphofructokinase_I_B1"/>
    <property type="match status" value="1"/>
</dbReference>
<reference evidence="17" key="1">
    <citation type="submission" date="2017-04" db="EMBL/GenBank/DDBJ databases">
        <authorList>
            <person name="Varghese N."/>
            <person name="Submissions S."/>
        </authorList>
    </citation>
    <scope>NUCLEOTIDE SEQUENCE [LARGE SCALE GENOMIC DNA]</scope>
    <source>
        <strain evidence="17">RKEM611</strain>
    </source>
</reference>
<dbReference type="GO" id="GO:0030388">
    <property type="term" value="P:fructose 1,6-bisphosphate metabolic process"/>
    <property type="evidence" value="ECO:0007669"/>
    <property type="project" value="TreeGrafter"/>
</dbReference>
<dbReference type="Proteomes" id="UP000192907">
    <property type="component" value="Unassembled WGS sequence"/>
</dbReference>
<dbReference type="GO" id="GO:0016208">
    <property type="term" value="F:AMP binding"/>
    <property type="evidence" value="ECO:0007669"/>
    <property type="project" value="TreeGrafter"/>
</dbReference>
<dbReference type="RefSeq" id="WP_200820650.1">
    <property type="nucleotide sequence ID" value="NZ_FWZT01000002.1"/>
</dbReference>
<comment type="pathway">
    <text evidence="3 14">Carbohydrate degradation; glycolysis; D-glyceraldehyde 3-phosphate and glycerone phosphate from D-glucose: step 3/4.</text>
</comment>
<feature type="binding site" description="in other chain" evidence="14">
    <location>
        <begin position="129"/>
        <end position="131"/>
    </location>
    <ligand>
        <name>substrate</name>
        <note>ligand shared between dimeric partners</note>
    </ligand>
</feature>
<comment type="cofactor">
    <cofactor evidence="1 14">
        <name>Mg(2+)</name>
        <dbReference type="ChEBI" id="CHEBI:18420"/>
    </cofactor>
</comment>
<organism evidence="16 17">
    <name type="scientific">Pseudobacteriovorax antillogorgiicola</name>
    <dbReference type="NCBI Taxonomy" id="1513793"/>
    <lineage>
        <taxon>Bacteria</taxon>
        <taxon>Pseudomonadati</taxon>
        <taxon>Bdellovibrionota</taxon>
        <taxon>Oligoflexia</taxon>
        <taxon>Oligoflexales</taxon>
        <taxon>Pseudobacteriovoracaceae</taxon>
        <taxon>Pseudobacteriovorax</taxon>
    </lineage>
</organism>
<keyword evidence="17" id="KW-1185">Reference proteome</keyword>
<dbReference type="InterPro" id="IPR022953">
    <property type="entry name" value="ATP_PFK"/>
</dbReference>
<dbReference type="AlphaFoldDB" id="A0A1Y6B6J7"/>
<proteinExistence type="inferred from homology"/>
<dbReference type="SUPFAM" id="SSF53784">
    <property type="entry name" value="Phosphofructokinase"/>
    <property type="match status" value="1"/>
</dbReference>
<comment type="catalytic activity">
    <reaction evidence="13 14">
        <text>beta-D-fructose 6-phosphate + ATP = beta-D-fructose 1,6-bisphosphate + ADP + H(+)</text>
        <dbReference type="Rhea" id="RHEA:16109"/>
        <dbReference type="ChEBI" id="CHEBI:15378"/>
        <dbReference type="ChEBI" id="CHEBI:30616"/>
        <dbReference type="ChEBI" id="CHEBI:32966"/>
        <dbReference type="ChEBI" id="CHEBI:57634"/>
        <dbReference type="ChEBI" id="CHEBI:456216"/>
        <dbReference type="EC" id="2.7.1.11"/>
    </reaction>
</comment>
<feature type="binding site" description="in other chain" evidence="14">
    <location>
        <begin position="255"/>
        <end position="258"/>
    </location>
    <ligand>
        <name>substrate</name>
        <note>ligand shared between dimeric partners</note>
    </ligand>
</feature>
<comment type="function">
    <text evidence="14">Catalyzes the phosphorylation of D-fructose 6-phosphate to fructose 1,6-bisphosphate by ATP, the first committing step of glycolysis.</text>
</comment>
<evidence type="ECO:0000256" key="11">
    <source>
        <dbReference type="ARBA" id="ARBA00022842"/>
    </source>
</evidence>
<keyword evidence="4 14" id="KW-0963">Cytoplasm</keyword>
<feature type="binding site" evidence="14">
    <location>
        <begin position="75"/>
        <end position="76"/>
    </location>
    <ligand>
        <name>ATP</name>
        <dbReference type="ChEBI" id="CHEBI:30616"/>
    </ligand>
</feature>